<feature type="transmembrane region" description="Helical" evidence="2">
    <location>
        <begin position="32"/>
        <end position="54"/>
    </location>
</feature>
<accession>A0AAF0JBR8</accession>
<dbReference type="PANTHER" id="PTHR28077">
    <property type="entry name" value="INOSITOL PHOSPHORYLCERAMIDE SYNTHASE REGULATORY SUBUNIT KEI1"/>
    <property type="match status" value="1"/>
</dbReference>
<keyword evidence="2" id="KW-0472">Membrane</keyword>
<evidence type="ECO:0008006" key="5">
    <source>
        <dbReference type="Google" id="ProtNLM"/>
    </source>
</evidence>
<dbReference type="InterPro" id="IPR013862">
    <property type="entry name" value="Kei1"/>
</dbReference>
<feature type="region of interest" description="Disordered" evidence="1">
    <location>
        <begin position="231"/>
        <end position="265"/>
    </location>
</feature>
<dbReference type="Proteomes" id="UP001217754">
    <property type="component" value="Chromosome 7"/>
</dbReference>
<dbReference type="Pfam" id="PF08552">
    <property type="entry name" value="Kei1"/>
    <property type="match status" value="1"/>
</dbReference>
<dbReference type="GO" id="GO:0070916">
    <property type="term" value="C:inositol phosphoceramide synthase complex"/>
    <property type="evidence" value="ECO:0007669"/>
    <property type="project" value="TreeGrafter"/>
</dbReference>
<dbReference type="RefSeq" id="XP_060123680.1">
    <property type="nucleotide sequence ID" value="XM_060267697.1"/>
</dbReference>
<feature type="transmembrane region" description="Helical" evidence="2">
    <location>
        <begin position="92"/>
        <end position="115"/>
    </location>
</feature>
<dbReference type="GeneID" id="85227423"/>
<evidence type="ECO:0000313" key="3">
    <source>
        <dbReference type="EMBL" id="WFD40783.1"/>
    </source>
</evidence>
<dbReference type="EMBL" id="CP119964">
    <property type="protein sequence ID" value="WFD40783.1"/>
    <property type="molecule type" value="Genomic_DNA"/>
</dbReference>
<evidence type="ECO:0000256" key="1">
    <source>
        <dbReference type="SAM" id="MobiDB-lite"/>
    </source>
</evidence>
<dbReference type="AlphaFoldDB" id="A0AAF0JBR8"/>
<gene>
    <name evidence="3" type="ORF">MJAP1_003772</name>
</gene>
<name>A0AAF0JBR8_9BASI</name>
<organism evidence="3 4">
    <name type="scientific">Malassezia japonica</name>
    <dbReference type="NCBI Taxonomy" id="223818"/>
    <lineage>
        <taxon>Eukaryota</taxon>
        <taxon>Fungi</taxon>
        <taxon>Dikarya</taxon>
        <taxon>Basidiomycota</taxon>
        <taxon>Ustilaginomycotina</taxon>
        <taxon>Malasseziomycetes</taxon>
        <taxon>Malasseziales</taxon>
        <taxon>Malasseziaceae</taxon>
        <taxon>Malassezia</taxon>
    </lineage>
</organism>
<keyword evidence="4" id="KW-1185">Reference proteome</keyword>
<feature type="compositionally biased region" description="Acidic residues" evidence="1">
    <location>
        <begin position="241"/>
        <end position="252"/>
    </location>
</feature>
<proteinExistence type="predicted"/>
<feature type="transmembrane region" description="Helical" evidence="2">
    <location>
        <begin position="60"/>
        <end position="80"/>
    </location>
</feature>
<feature type="transmembrane region" description="Helical" evidence="2">
    <location>
        <begin position="186"/>
        <end position="209"/>
    </location>
</feature>
<evidence type="ECO:0000256" key="2">
    <source>
        <dbReference type="SAM" id="Phobius"/>
    </source>
</evidence>
<keyword evidence="2" id="KW-1133">Transmembrane helix</keyword>
<keyword evidence="2" id="KW-0812">Transmembrane</keyword>
<dbReference type="GO" id="GO:0070917">
    <property type="term" value="F:inositol phosphoceramide synthase regulator activity"/>
    <property type="evidence" value="ECO:0007669"/>
    <property type="project" value="InterPro"/>
</dbReference>
<dbReference type="GO" id="GO:0006673">
    <property type="term" value="P:inositol phosphoceramide metabolic process"/>
    <property type="evidence" value="ECO:0007669"/>
    <property type="project" value="InterPro"/>
</dbReference>
<dbReference type="GO" id="GO:0000139">
    <property type="term" value="C:Golgi membrane"/>
    <property type="evidence" value="ECO:0007669"/>
    <property type="project" value="TreeGrafter"/>
</dbReference>
<reference evidence="3" key="1">
    <citation type="submission" date="2023-03" db="EMBL/GenBank/DDBJ databases">
        <title>Mating type loci evolution in Malassezia.</title>
        <authorList>
            <person name="Coelho M.A."/>
        </authorList>
    </citation>
    <scope>NUCLEOTIDE SEQUENCE</scope>
    <source>
        <strain evidence="3">CBS 9431</strain>
    </source>
</reference>
<protein>
    <recommendedName>
        <fullName evidence="5">DUF1753-domain-containing protein</fullName>
    </recommendedName>
</protein>
<evidence type="ECO:0000313" key="4">
    <source>
        <dbReference type="Proteomes" id="UP001217754"/>
    </source>
</evidence>
<dbReference type="PANTHER" id="PTHR28077:SF1">
    <property type="entry name" value="INOSITOL PHOSPHORYLCERAMIDE SYNTHASE REGULATORY SUBUNIT KEI1"/>
    <property type="match status" value="1"/>
</dbReference>
<sequence length="265" mass="29588">MPRVYFRPPSASIQTYVTSFLGFMDIKVGSQILTLFSLFNKIAGIYGIIAIFQGGTVAQLSLYIYSIATIPVFIWGLKAISDEKPGAVLRYAHIFILDHMVSTGWTLLFAFWWYAYAAHDGKPVSNSSHQAGLMTLIENLEAEYRTPEEMAKYRHKDYDVNTPEGQKEAQRRAQAANAIWVAERDFSAGVLVGGWLIKLYFALVLYAYALHLRHGTYWMLPLSKSRAANAAHASAYQSVPGEEDEAELPDDPAENKPNGTSSEHV</sequence>